<feature type="transmembrane region" description="Helical" evidence="1">
    <location>
        <begin position="12"/>
        <end position="32"/>
    </location>
</feature>
<comment type="caution">
    <text evidence="2">The sequence shown here is derived from an EMBL/GenBank/DDBJ whole genome shotgun (WGS) entry which is preliminary data.</text>
</comment>
<proteinExistence type="predicted"/>
<protein>
    <submittedName>
        <fullName evidence="2">Uncharacterized protein</fullName>
    </submittedName>
</protein>
<sequence length="67" mass="8342">MKKKFFNFIDKYIWLIMIAIFLILTVFIYVFWDWFWNHILIWALLYFIFSSFGIGGLDEWKKDHGLK</sequence>
<gene>
    <name evidence="2" type="ORF">DB362_02720</name>
</gene>
<keyword evidence="1" id="KW-1133">Transmembrane helix</keyword>
<dbReference type="EMBL" id="QFAS01000005">
    <property type="protein sequence ID" value="PWG52847.1"/>
    <property type="molecule type" value="Genomic_DNA"/>
</dbReference>
<evidence type="ECO:0000256" key="1">
    <source>
        <dbReference type="SAM" id="Phobius"/>
    </source>
</evidence>
<feature type="transmembrane region" description="Helical" evidence="1">
    <location>
        <begin position="38"/>
        <end position="57"/>
    </location>
</feature>
<organism evidence="2 3">
    <name type="scientific">Ligilactobacillus salivarius</name>
    <dbReference type="NCBI Taxonomy" id="1624"/>
    <lineage>
        <taxon>Bacteria</taxon>
        <taxon>Bacillati</taxon>
        <taxon>Bacillota</taxon>
        <taxon>Bacilli</taxon>
        <taxon>Lactobacillales</taxon>
        <taxon>Lactobacillaceae</taxon>
        <taxon>Ligilactobacillus</taxon>
    </lineage>
</organism>
<dbReference type="Proteomes" id="UP000245607">
    <property type="component" value="Unassembled WGS sequence"/>
</dbReference>
<keyword evidence="1" id="KW-0472">Membrane</keyword>
<evidence type="ECO:0000313" key="2">
    <source>
        <dbReference type="EMBL" id="PWG52847.1"/>
    </source>
</evidence>
<accession>A0A2U2M7M9</accession>
<reference evidence="2 3" key="1">
    <citation type="submission" date="2018-05" db="EMBL/GenBank/DDBJ databases">
        <title>Lactobacillus salivarius genome sequencing and assembly.</title>
        <authorList>
            <person name="Audisio C."/>
            <person name="Albarracin L."/>
            <person name="Torres M.J."/>
            <person name="Hebert E.M."/>
            <person name="Saavedra L."/>
        </authorList>
    </citation>
    <scope>NUCLEOTIDE SEQUENCE [LARGE SCALE GENOMIC DNA]</scope>
    <source>
        <strain evidence="2 3">A3iob</strain>
    </source>
</reference>
<name>A0A2U2M7M9_9LACO</name>
<dbReference type="AlphaFoldDB" id="A0A2U2M7M9"/>
<keyword evidence="1" id="KW-0812">Transmembrane</keyword>
<evidence type="ECO:0000313" key="3">
    <source>
        <dbReference type="Proteomes" id="UP000245607"/>
    </source>
</evidence>